<evidence type="ECO:0000256" key="5">
    <source>
        <dbReference type="ARBA" id="ARBA00022679"/>
    </source>
</evidence>
<dbReference type="SMART" id="SM00388">
    <property type="entry name" value="HisKA"/>
    <property type="match status" value="1"/>
</dbReference>
<evidence type="ECO:0000256" key="1">
    <source>
        <dbReference type="ARBA" id="ARBA00000085"/>
    </source>
</evidence>
<keyword evidence="8" id="KW-0472">Membrane</keyword>
<feature type="domain" description="Histidine kinase" evidence="9">
    <location>
        <begin position="338"/>
        <end position="551"/>
    </location>
</feature>
<dbReference type="RefSeq" id="WP_187558875.1">
    <property type="nucleotide sequence ID" value="NZ_JACRTP010000004.1"/>
</dbReference>
<dbReference type="Pfam" id="PF02518">
    <property type="entry name" value="HATPase_c"/>
    <property type="match status" value="1"/>
</dbReference>
<dbReference type="InterPro" id="IPR031967">
    <property type="entry name" value="PhoR_single_Cache-like_dom"/>
</dbReference>
<dbReference type="InterPro" id="IPR036097">
    <property type="entry name" value="HisK_dim/P_sf"/>
</dbReference>
<evidence type="ECO:0000256" key="6">
    <source>
        <dbReference type="ARBA" id="ARBA00022777"/>
    </source>
</evidence>
<sequence>MTKRIFRSIMLVSAVCMVTGLAFLMGVLYHFFGNQLEKELKAEASYLELAVEENGESVLEKLPKNSARVTWIAEDGTVIFDNKADAFDMSNHNDREEIKDAQKNGAGTSVRQSDTLGEKTVYYAKRLSDNSILRISSDQYTVIALLKQLILPAVCVLVLMILLGAFFASRLSKHIVTPLNELDLEHPDEVDTYDEMAPFITKINKQKKTIQKQLSDAKRQQKEFQIITKQMQEGLLVIDTQTDLLSSNASALELLDAGQVKDKESVLSLNRSEAFEKTIDKVLRGEHVESVLNLRERYCQVCANPVFDKETIAGAVILLIDVTEKMQRDSLRREFTANVSHELKTPLTSISGFAEIIQSGFVKQEDVRKFAGKIFDETQRLVTLVDDIIKISQLDENCQPYQREKVDIYNLAKDVLSRLQESANKAQVQLNMEGEHAELETVLPILDEIVSNLCDNAIKYNKKGGSVTVTVLNTRNQICLSVRDTGIGITAAEKSRVFERFYRVDKSHSKEIGGTGLGLSIVKHGAAYLGAKVELESTIDKGSTFRLIWQK</sequence>
<keyword evidence="11" id="KW-1185">Reference proteome</keyword>
<dbReference type="EMBL" id="JACRTP010000004">
    <property type="protein sequence ID" value="MBC8629223.1"/>
    <property type="molecule type" value="Genomic_DNA"/>
</dbReference>
<dbReference type="Gene3D" id="3.30.450.20">
    <property type="entry name" value="PAS domain"/>
    <property type="match status" value="1"/>
</dbReference>
<dbReference type="Pfam" id="PF16736">
    <property type="entry name" value="sCache_like"/>
    <property type="match status" value="1"/>
</dbReference>
<evidence type="ECO:0000313" key="11">
    <source>
        <dbReference type="Proteomes" id="UP000661649"/>
    </source>
</evidence>
<dbReference type="Proteomes" id="UP000661649">
    <property type="component" value="Unassembled WGS sequence"/>
</dbReference>
<dbReference type="InterPro" id="IPR004358">
    <property type="entry name" value="Sig_transdc_His_kin-like_C"/>
</dbReference>
<dbReference type="InterPro" id="IPR003594">
    <property type="entry name" value="HATPase_dom"/>
</dbReference>
<dbReference type="Pfam" id="PF08448">
    <property type="entry name" value="PAS_4"/>
    <property type="match status" value="1"/>
</dbReference>
<dbReference type="PROSITE" id="PS50109">
    <property type="entry name" value="HIS_KIN"/>
    <property type="match status" value="1"/>
</dbReference>
<reference evidence="10 11" key="1">
    <citation type="submission" date="2020-08" db="EMBL/GenBank/DDBJ databases">
        <title>Genome public.</title>
        <authorList>
            <person name="Liu C."/>
            <person name="Sun Q."/>
        </authorList>
    </citation>
    <scope>NUCLEOTIDE SEQUENCE [LARGE SCALE GENOMIC DNA]</scope>
    <source>
        <strain evidence="10 11">3_YM_SP_D4_24.mj</strain>
    </source>
</reference>
<evidence type="ECO:0000259" key="9">
    <source>
        <dbReference type="PROSITE" id="PS50109"/>
    </source>
</evidence>
<name>A0ABR7PD24_9FIRM</name>
<dbReference type="Pfam" id="PF00512">
    <property type="entry name" value="HisKA"/>
    <property type="match status" value="1"/>
</dbReference>
<dbReference type="InterPro" id="IPR005467">
    <property type="entry name" value="His_kinase_dom"/>
</dbReference>
<evidence type="ECO:0000256" key="3">
    <source>
        <dbReference type="ARBA" id="ARBA00012438"/>
    </source>
</evidence>
<evidence type="ECO:0000256" key="8">
    <source>
        <dbReference type="SAM" id="Phobius"/>
    </source>
</evidence>
<keyword evidence="5" id="KW-0808">Transferase</keyword>
<dbReference type="SUPFAM" id="SSF47384">
    <property type="entry name" value="Homodimeric domain of signal transducing histidine kinase"/>
    <property type="match status" value="1"/>
</dbReference>
<dbReference type="InterPro" id="IPR013656">
    <property type="entry name" value="PAS_4"/>
</dbReference>
<keyword evidence="6" id="KW-0418">Kinase</keyword>
<dbReference type="Gene3D" id="3.30.565.10">
    <property type="entry name" value="Histidine kinase-like ATPase, C-terminal domain"/>
    <property type="match status" value="1"/>
</dbReference>
<comment type="subcellular location">
    <subcellularLocation>
        <location evidence="2">Membrane</location>
    </subcellularLocation>
</comment>
<evidence type="ECO:0000256" key="4">
    <source>
        <dbReference type="ARBA" id="ARBA00022553"/>
    </source>
</evidence>
<keyword evidence="8" id="KW-1133">Transmembrane helix</keyword>
<gene>
    <name evidence="10" type="ORF">H8712_11465</name>
</gene>
<organism evidence="10 11">
    <name type="scientific">Blautia stercoris</name>
    <dbReference type="NCBI Taxonomy" id="871664"/>
    <lineage>
        <taxon>Bacteria</taxon>
        <taxon>Bacillati</taxon>
        <taxon>Bacillota</taxon>
        <taxon>Clostridia</taxon>
        <taxon>Lachnospirales</taxon>
        <taxon>Lachnospiraceae</taxon>
        <taxon>Blautia</taxon>
    </lineage>
</organism>
<keyword evidence="4" id="KW-0597">Phosphoprotein</keyword>
<dbReference type="Gene3D" id="1.10.287.130">
    <property type="match status" value="1"/>
</dbReference>
<dbReference type="CDD" id="cd00075">
    <property type="entry name" value="HATPase"/>
    <property type="match status" value="1"/>
</dbReference>
<protein>
    <recommendedName>
        <fullName evidence="3">histidine kinase</fullName>
        <ecNumber evidence="3">2.7.13.3</ecNumber>
    </recommendedName>
</protein>
<evidence type="ECO:0000256" key="7">
    <source>
        <dbReference type="ARBA" id="ARBA00023012"/>
    </source>
</evidence>
<dbReference type="CDD" id="cd00082">
    <property type="entry name" value="HisKA"/>
    <property type="match status" value="1"/>
</dbReference>
<dbReference type="PANTHER" id="PTHR45453">
    <property type="entry name" value="PHOSPHATE REGULON SENSOR PROTEIN PHOR"/>
    <property type="match status" value="1"/>
</dbReference>
<keyword evidence="7" id="KW-0902">Two-component regulatory system</keyword>
<keyword evidence="8" id="KW-0812">Transmembrane</keyword>
<comment type="caution">
    <text evidence="10">The sequence shown here is derived from an EMBL/GenBank/DDBJ whole genome shotgun (WGS) entry which is preliminary data.</text>
</comment>
<proteinExistence type="predicted"/>
<dbReference type="InterPro" id="IPR050351">
    <property type="entry name" value="BphY/WalK/GraS-like"/>
</dbReference>
<evidence type="ECO:0000256" key="2">
    <source>
        <dbReference type="ARBA" id="ARBA00004370"/>
    </source>
</evidence>
<accession>A0ABR7PD24</accession>
<dbReference type="PANTHER" id="PTHR45453:SF1">
    <property type="entry name" value="PHOSPHATE REGULON SENSOR PROTEIN PHOR"/>
    <property type="match status" value="1"/>
</dbReference>
<feature type="transmembrane region" description="Helical" evidence="8">
    <location>
        <begin position="9"/>
        <end position="32"/>
    </location>
</feature>
<evidence type="ECO:0000313" key="10">
    <source>
        <dbReference type="EMBL" id="MBC8629223.1"/>
    </source>
</evidence>
<dbReference type="SMART" id="SM00387">
    <property type="entry name" value="HATPase_c"/>
    <property type="match status" value="1"/>
</dbReference>
<dbReference type="InterPro" id="IPR036890">
    <property type="entry name" value="HATPase_C_sf"/>
</dbReference>
<dbReference type="SUPFAM" id="SSF55874">
    <property type="entry name" value="ATPase domain of HSP90 chaperone/DNA topoisomerase II/histidine kinase"/>
    <property type="match status" value="1"/>
</dbReference>
<feature type="transmembrane region" description="Helical" evidence="8">
    <location>
        <begin position="149"/>
        <end position="168"/>
    </location>
</feature>
<dbReference type="InterPro" id="IPR003661">
    <property type="entry name" value="HisK_dim/P_dom"/>
</dbReference>
<dbReference type="PRINTS" id="PR00344">
    <property type="entry name" value="BCTRLSENSOR"/>
</dbReference>
<comment type="catalytic activity">
    <reaction evidence="1">
        <text>ATP + protein L-histidine = ADP + protein N-phospho-L-histidine.</text>
        <dbReference type="EC" id="2.7.13.3"/>
    </reaction>
</comment>
<dbReference type="EC" id="2.7.13.3" evidence="3"/>